<accession>A0A916JKP4</accession>
<dbReference type="Proteomes" id="UP000683507">
    <property type="component" value="Chromosome"/>
</dbReference>
<dbReference type="RefSeq" id="WP_258540980.1">
    <property type="nucleotide sequence ID" value="NZ_OU015584.1"/>
</dbReference>
<dbReference type="AlphaFoldDB" id="A0A916JKP4"/>
<evidence type="ECO:0008006" key="4">
    <source>
        <dbReference type="Google" id="ProtNLM"/>
    </source>
</evidence>
<feature type="signal peptide" evidence="1">
    <location>
        <begin position="1"/>
        <end position="18"/>
    </location>
</feature>
<reference evidence="2" key="1">
    <citation type="submission" date="2021-04" db="EMBL/GenBank/DDBJ databases">
        <authorList>
            <person name="Rodrigo-Torres L."/>
            <person name="Arahal R. D."/>
            <person name="Lucena T."/>
        </authorList>
    </citation>
    <scope>NUCLEOTIDE SEQUENCE</scope>
    <source>
        <strain evidence="2">AS29M-1</strain>
    </source>
</reference>
<dbReference type="KEGG" id="ptan:CRYO30217_00756"/>
<dbReference type="EMBL" id="OU015584">
    <property type="protein sequence ID" value="CAG5078746.1"/>
    <property type="molecule type" value="Genomic_DNA"/>
</dbReference>
<evidence type="ECO:0000313" key="3">
    <source>
        <dbReference type="Proteomes" id="UP000683507"/>
    </source>
</evidence>
<feature type="chain" id="PRO_5037206766" description="Transporter" evidence="1">
    <location>
        <begin position="19"/>
        <end position="310"/>
    </location>
</feature>
<evidence type="ECO:0000256" key="1">
    <source>
        <dbReference type="SAM" id="SignalP"/>
    </source>
</evidence>
<keyword evidence="3" id="KW-1185">Reference proteome</keyword>
<evidence type="ECO:0000313" key="2">
    <source>
        <dbReference type="EMBL" id="CAG5078746.1"/>
    </source>
</evidence>
<proteinExistence type="predicted"/>
<keyword evidence="1" id="KW-0732">Signal</keyword>
<organism evidence="2 3">
    <name type="scientific">Parvicella tangerina</name>
    <dbReference type="NCBI Taxonomy" id="2829795"/>
    <lineage>
        <taxon>Bacteria</taxon>
        <taxon>Pseudomonadati</taxon>
        <taxon>Bacteroidota</taxon>
        <taxon>Flavobacteriia</taxon>
        <taxon>Flavobacteriales</taxon>
        <taxon>Parvicellaceae</taxon>
        <taxon>Parvicella</taxon>
    </lineage>
</organism>
<sequence length="310" mass="35436">MKKIIFVVLLLNSMSGWACDNCNVYLGINPNDFYHNIGLRFRARFHAGSFDNAGVLMLKHGGVEPILRNSTIKETYQRLELTGKYFWSPKLNTQVILPYVQNTQEIDQSLEYFVRGVGDVLLIQNYMLFNTKAYSDSLVFKHRLTLGVGVKIPTGRTDIERPKGTPGIDLQPGTGSWDGLFSMTYSAMYRKLGVMINGNFKANSSNNDGFQYGHTINATSSLFYLFRLNEKMQLMPSVGIYTEHFDHDYFDGELQEDSGGNLWMVNSGISWYVGKFNVRFDYQLALTNKLVNKQQIPTKTRYNVGVYYNF</sequence>
<gene>
    <name evidence="2" type="ORF">CRYO30217_00756</name>
</gene>
<name>A0A916JKP4_9FLAO</name>
<protein>
    <recommendedName>
        <fullName evidence="4">Transporter</fullName>
    </recommendedName>
</protein>